<dbReference type="SMART" id="SM01054">
    <property type="entry name" value="CaM_binding"/>
    <property type="match status" value="1"/>
</dbReference>
<evidence type="ECO:0000313" key="3">
    <source>
        <dbReference type="EMBL" id="KAK2970338.1"/>
    </source>
</evidence>
<feature type="region of interest" description="Disordered" evidence="1">
    <location>
        <begin position="65"/>
        <end position="109"/>
    </location>
</feature>
<dbReference type="Pfam" id="PF07839">
    <property type="entry name" value="CaM_binding"/>
    <property type="match status" value="1"/>
</dbReference>
<sequence length="436" mass="47972">MATTAAKYEPKNGHTRRISTGNLNIQVIGEKVLPNYLRASSGSCHDYCKFGIKHVSETKARRPFPKRLSAIPDKSQDPARSENLVPTEKKLAVTPKTSRQFKSQTSHKPEFITAEASTKNAAVPSKPSPISTARRLSRRYSEILIPKDLGALEIISKGGSSSEVKVGKDTKSSRMSKKHGLLPETISPAPKPSMKSVLCTKTRNYDSKKASSVKNQNIIKRAESKQPSVNKVPEKTLYVIEPKAEDQNGLGTSSSPQLVSPTSLLSECRQSDISGLMSENNGNKIDNPTMKHKSRPTWVRKAGLDGDCSPRKLKFRRGKVVNVQFENSSPRRLKFKQRKVLDENLNGKADTRGRSLRKVVVNGELSGAKTKSIEVVLKHQDAEGKKDAQSLFNNVIEETASKLVQTRKSKVKALVGAFETVISLQDTKTSEIVTTS</sequence>
<dbReference type="Proteomes" id="UP001187471">
    <property type="component" value="Unassembled WGS sequence"/>
</dbReference>
<feature type="compositionally biased region" description="Polar residues" evidence="1">
    <location>
        <begin position="275"/>
        <end position="286"/>
    </location>
</feature>
<dbReference type="EMBL" id="JAVXUO010002729">
    <property type="protein sequence ID" value="KAK2970338.1"/>
    <property type="molecule type" value="Genomic_DNA"/>
</dbReference>
<evidence type="ECO:0000259" key="2">
    <source>
        <dbReference type="SMART" id="SM01054"/>
    </source>
</evidence>
<feature type="region of interest" description="Disordered" evidence="1">
    <location>
        <begin position="161"/>
        <end position="195"/>
    </location>
</feature>
<dbReference type="GO" id="GO:0005516">
    <property type="term" value="F:calmodulin binding"/>
    <property type="evidence" value="ECO:0007669"/>
    <property type="project" value="InterPro"/>
</dbReference>
<reference evidence="3" key="1">
    <citation type="submission" date="2022-12" db="EMBL/GenBank/DDBJ databases">
        <title>Draft genome assemblies for two species of Escallonia (Escalloniales).</title>
        <authorList>
            <person name="Chanderbali A."/>
            <person name="Dervinis C."/>
            <person name="Anghel I."/>
            <person name="Soltis D."/>
            <person name="Soltis P."/>
            <person name="Zapata F."/>
        </authorList>
    </citation>
    <scope>NUCLEOTIDE SEQUENCE</scope>
    <source>
        <strain evidence="3">UCBG92.1500</strain>
        <tissue evidence="3">Leaf</tissue>
    </source>
</reference>
<accession>A0AA88QI88</accession>
<dbReference type="AlphaFoldDB" id="A0AA88QI88"/>
<feature type="compositionally biased region" description="Polar residues" evidence="1">
    <location>
        <begin position="95"/>
        <end position="106"/>
    </location>
</feature>
<keyword evidence="4" id="KW-1185">Reference proteome</keyword>
<gene>
    <name evidence="3" type="ORF">RJ640_003306</name>
</gene>
<evidence type="ECO:0000313" key="4">
    <source>
        <dbReference type="Proteomes" id="UP001187471"/>
    </source>
</evidence>
<name>A0AA88QI88_9ASTE</name>
<dbReference type="PANTHER" id="PTHR33349:SF41">
    <property type="entry name" value="EMB|CAB62594.1"/>
    <property type="match status" value="1"/>
</dbReference>
<feature type="region of interest" description="Disordered" evidence="1">
    <location>
        <begin position="275"/>
        <end position="296"/>
    </location>
</feature>
<proteinExistence type="predicted"/>
<feature type="domain" description="Calmodulin-binding" evidence="2">
    <location>
        <begin position="309"/>
        <end position="423"/>
    </location>
</feature>
<protein>
    <recommendedName>
        <fullName evidence="2">Calmodulin-binding domain-containing protein</fullName>
    </recommendedName>
</protein>
<dbReference type="InterPro" id="IPR012417">
    <property type="entry name" value="CaM-bd_dom_pln"/>
</dbReference>
<dbReference type="PANTHER" id="PTHR33349">
    <property type="entry name" value="EMB|CAB62594.1"/>
    <property type="match status" value="1"/>
</dbReference>
<organism evidence="3 4">
    <name type="scientific">Escallonia rubra</name>
    <dbReference type="NCBI Taxonomy" id="112253"/>
    <lineage>
        <taxon>Eukaryota</taxon>
        <taxon>Viridiplantae</taxon>
        <taxon>Streptophyta</taxon>
        <taxon>Embryophyta</taxon>
        <taxon>Tracheophyta</taxon>
        <taxon>Spermatophyta</taxon>
        <taxon>Magnoliopsida</taxon>
        <taxon>eudicotyledons</taxon>
        <taxon>Gunneridae</taxon>
        <taxon>Pentapetalae</taxon>
        <taxon>asterids</taxon>
        <taxon>campanulids</taxon>
        <taxon>Escalloniales</taxon>
        <taxon>Escalloniaceae</taxon>
        <taxon>Escallonia</taxon>
    </lineage>
</organism>
<comment type="caution">
    <text evidence="3">The sequence shown here is derived from an EMBL/GenBank/DDBJ whole genome shotgun (WGS) entry which is preliminary data.</text>
</comment>
<evidence type="ECO:0000256" key="1">
    <source>
        <dbReference type="SAM" id="MobiDB-lite"/>
    </source>
</evidence>